<reference evidence="2" key="2">
    <citation type="submission" date="2020-07" db="EMBL/GenBank/DDBJ databases">
        <authorList>
            <person name="Vera ALvarez R."/>
            <person name="Arias-Moreno D.M."/>
            <person name="Jimenez-Jacinto V."/>
            <person name="Jimenez-Bremont J.F."/>
            <person name="Swaminathan K."/>
            <person name="Moose S.P."/>
            <person name="Guerrero-Gonzalez M.L."/>
            <person name="Marino-Ramirez L."/>
            <person name="Landsman D."/>
            <person name="Rodriguez-Kessler M."/>
            <person name="Delgado-Sanchez P."/>
        </authorList>
    </citation>
    <scope>NUCLEOTIDE SEQUENCE</scope>
    <source>
        <tissue evidence="2">Cladode</tissue>
    </source>
</reference>
<evidence type="ECO:0000256" key="1">
    <source>
        <dbReference type="SAM" id="Phobius"/>
    </source>
</evidence>
<organism evidence="2">
    <name type="scientific">Opuntia streptacantha</name>
    <name type="common">Prickly pear cactus</name>
    <name type="synonym">Opuntia cardona</name>
    <dbReference type="NCBI Taxonomy" id="393608"/>
    <lineage>
        <taxon>Eukaryota</taxon>
        <taxon>Viridiplantae</taxon>
        <taxon>Streptophyta</taxon>
        <taxon>Embryophyta</taxon>
        <taxon>Tracheophyta</taxon>
        <taxon>Spermatophyta</taxon>
        <taxon>Magnoliopsida</taxon>
        <taxon>eudicotyledons</taxon>
        <taxon>Gunneridae</taxon>
        <taxon>Pentapetalae</taxon>
        <taxon>Caryophyllales</taxon>
        <taxon>Cactineae</taxon>
        <taxon>Cactaceae</taxon>
        <taxon>Opuntioideae</taxon>
        <taxon>Opuntia</taxon>
    </lineage>
</organism>
<reference evidence="2" key="1">
    <citation type="journal article" date="2013" name="J. Plant Res.">
        <title>Effect of fungi and light on seed germination of three Opuntia species from semiarid lands of central Mexico.</title>
        <authorList>
            <person name="Delgado-Sanchez P."/>
            <person name="Jimenez-Bremont J.F."/>
            <person name="Guerrero-Gonzalez Mde L."/>
            <person name="Flores J."/>
        </authorList>
    </citation>
    <scope>NUCLEOTIDE SEQUENCE</scope>
    <source>
        <tissue evidence="2">Cladode</tissue>
    </source>
</reference>
<keyword evidence="1" id="KW-0472">Membrane</keyword>
<protein>
    <submittedName>
        <fullName evidence="2">Uncharacterized protein</fullName>
    </submittedName>
</protein>
<keyword evidence="1" id="KW-0812">Transmembrane</keyword>
<proteinExistence type="predicted"/>
<dbReference type="EMBL" id="GISG01149354">
    <property type="protein sequence ID" value="MBA4647155.1"/>
    <property type="molecule type" value="Transcribed_RNA"/>
</dbReference>
<evidence type="ECO:0000313" key="2">
    <source>
        <dbReference type="EMBL" id="MBA4647155.1"/>
    </source>
</evidence>
<sequence>MLLKTQSQSHQHQHRRIPWKLIIQAKAKHFNFNLNLKFSSPPFSLAPNFNLRQCRLALALDFGSSKTTIQSKLLRIIQKFRPKRAQKPQCPQNGLTKRVWIVLVVAILISSFGHPLRRVLRFDEAAILKLIGKACCRTFYTMMA</sequence>
<dbReference type="AlphaFoldDB" id="A0A7C8ZQ37"/>
<name>A0A7C8ZQ37_OPUST</name>
<keyword evidence="1" id="KW-1133">Transmembrane helix</keyword>
<feature type="transmembrane region" description="Helical" evidence="1">
    <location>
        <begin position="99"/>
        <end position="116"/>
    </location>
</feature>
<accession>A0A7C8ZQ37</accession>